<keyword evidence="2" id="KW-1133">Transmembrane helix</keyword>
<evidence type="ECO:0000256" key="1">
    <source>
        <dbReference type="SAM" id="MobiDB-lite"/>
    </source>
</evidence>
<dbReference type="Pfam" id="PF15764">
    <property type="entry name" value="DUF4693"/>
    <property type="match status" value="1"/>
</dbReference>
<keyword evidence="4" id="KW-1185">Reference proteome</keyword>
<dbReference type="AlphaFoldDB" id="A0A6A5EV50"/>
<gene>
    <name evidence="3" type="ORF">PFLUV_G00176830</name>
</gene>
<name>A0A6A5EV50_PERFL</name>
<organism evidence="3 4">
    <name type="scientific">Perca fluviatilis</name>
    <name type="common">European perch</name>
    <dbReference type="NCBI Taxonomy" id="8168"/>
    <lineage>
        <taxon>Eukaryota</taxon>
        <taxon>Metazoa</taxon>
        <taxon>Chordata</taxon>
        <taxon>Craniata</taxon>
        <taxon>Vertebrata</taxon>
        <taxon>Euteleostomi</taxon>
        <taxon>Actinopterygii</taxon>
        <taxon>Neopterygii</taxon>
        <taxon>Teleostei</taxon>
        <taxon>Neoteleostei</taxon>
        <taxon>Acanthomorphata</taxon>
        <taxon>Eupercaria</taxon>
        <taxon>Perciformes</taxon>
        <taxon>Percoidei</taxon>
        <taxon>Percidae</taxon>
        <taxon>Percinae</taxon>
        <taxon>Perca</taxon>
    </lineage>
</organism>
<evidence type="ECO:0000256" key="2">
    <source>
        <dbReference type="SAM" id="Phobius"/>
    </source>
</evidence>
<feature type="compositionally biased region" description="Polar residues" evidence="1">
    <location>
        <begin position="118"/>
        <end position="130"/>
    </location>
</feature>
<comment type="caution">
    <text evidence="3">The sequence shown here is derived from an EMBL/GenBank/DDBJ whole genome shotgun (WGS) entry which is preliminary data.</text>
</comment>
<accession>A0A6A5EV50</accession>
<sequence>MSLLFMVEQAIKSCKAEQAKINDSIQLYRELLHTLTPQPKTDCDESECADGAAIDTVTSPGEKEDMELLERALEKALRVRTGTGSSKKASKNQSAPRKEPGTTAVTSKEGRQAFAASKGNQTTTRSTSKSAGLDRKEPKKPGGIVHQQAAAARKSQQAVSASGSLDRGQFHTSTLHSKNQTVRSNVLSGNDLCRAAAISIPSDNTVPASPTHRSGAHSLLRQTGKASDQTSKWKSLRSKQNRLWDKVVALQRKPAPGRSHFMERMRATFPKDWPCGSPDQTRALVNRLTHTGHDLTQHCQTKELLAKETPEAATELGGKANKNDFFLTLERLSMTAAQLQYFAYQAKQEWETWDRWRPEAGCLCPTGANGAWGDGMIAPLPLTITYTTEAEFRKLEKLRMRVALLQQELYLEQALLDTLSPHLSSIVPGPGCPNFGVLRDMYSLLGEGGEHFPAIVLDYNPQQGPHVFRLILHVFQFLPGKSTFLKSSHWLLPFPYISPATTFSRVYNVLPESQQCTAKQQEREGKKGKVPELIANVIQEANAATWLWDSSAHTIRMGCTTGHLACQTQPQTNAGREGQSLEAGGAKVPDVLSSLERLSQATGGMEKSWYRCIFPFGIISLVIGVAGTGVTYTYNDLPQTKVVSVVLLVMGVLLLLMATTCWIVHKKKRRKKKEGGSFTSEQCPL</sequence>
<dbReference type="Proteomes" id="UP000465112">
    <property type="component" value="Chromosome 15"/>
</dbReference>
<dbReference type="PANTHER" id="PTHR14870:SF1">
    <property type="entry name" value="TUBULIN EPSILON AND DELTA COMPLEX PROTEIN 2"/>
    <property type="match status" value="1"/>
</dbReference>
<keyword evidence="2" id="KW-0812">Transmembrane</keyword>
<dbReference type="InterPro" id="IPR031518">
    <property type="entry name" value="DUF4693"/>
</dbReference>
<feature type="compositionally biased region" description="Polar residues" evidence="1">
    <location>
        <begin position="220"/>
        <end position="233"/>
    </location>
</feature>
<dbReference type="InterPro" id="IPR032536">
    <property type="entry name" value="TMEM100"/>
</dbReference>
<feature type="transmembrane region" description="Helical" evidence="2">
    <location>
        <begin position="642"/>
        <end position="664"/>
    </location>
</feature>
<feature type="compositionally biased region" description="Polar residues" evidence="1">
    <location>
        <begin position="82"/>
        <end position="95"/>
    </location>
</feature>
<feature type="transmembrane region" description="Helical" evidence="2">
    <location>
        <begin position="609"/>
        <end position="630"/>
    </location>
</feature>
<feature type="compositionally biased region" description="Low complexity" evidence="1">
    <location>
        <begin position="147"/>
        <end position="162"/>
    </location>
</feature>
<evidence type="ECO:0000313" key="4">
    <source>
        <dbReference type="Proteomes" id="UP000465112"/>
    </source>
</evidence>
<dbReference type="Pfam" id="PF16311">
    <property type="entry name" value="TMEM100"/>
    <property type="match status" value="1"/>
</dbReference>
<dbReference type="PANTHER" id="PTHR14870">
    <property type="entry name" value="TUBULIN EPSILON AND DELTA COMPLEX PROTEIN 2"/>
    <property type="match status" value="1"/>
</dbReference>
<dbReference type="EMBL" id="VHII01000015">
    <property type="protein sequence ID" value="KAF1379514.1"/>
    <property type="molecule type" value="Genomic_DNA"/>
</dbReference>
<protein>
    <submittedName>
        <fullName evidence="3">Uncharacterized protein</fullName>
    </submittedName>
</protein>
<feature type="region of interest" description="Disordered" evidence="1">
    <location>
        <begin position="204"/>
        <end position="235"/>
    </location>
</feature>
<keyword evidence="2" id="KW-0472">Membrane</keyword>
<feature type="region of interest" description="Disordered" evidence="1">
    <location>
        <begin position="77"/>
        <end position="177"/>
    </location>
</feature>
<proteinExistence type="predicted"/>
<evidence type="ECO:0000313" key="3">
    <source>
        <dbReference type="EMBL" id="KAF1379514.1"/>
    </source>
</evidence>
<reference evidence="3 4" key="1">
    <citation type="submission" date="2019-06" db="EMBL/GenBank/DDBJ databases">
        <title>A chromosome-scale genome assembly of the European perch, Perca fluviatilis.</title>
        <authorList>
            <person name="Roques C."/>
            <person name="Zahm M."/>
            <person name="Cabau C."/>
            <person name="Klopp C."/>
            <person name="Bouchez O."/>
            <person name="Donnadieu C."/>
            <person name="Kuhl H."/>
            <person name="Gislard M."/>
            <person name="Guendouz S."/>
            <person name="Journot L."/>
            <person name="Haffray P."/>
            <person name="Bestin A."/>
            <person name="Morvezen R."/>
            <person name="Feron R."/>
            <person name="Wen M."/>
            <person name="Jouanno E."/>
            <person name="Herpin A."/>
            <person name="Schartl M."/>
            <person name="Postlethwait J."/>
            <person name="Schaerlinger B."/>
            <person name="Chardard D."/>
            <person name="Lecocq T."/>
            <person name="Poncet C."/>
            <person name="Jaffrelo L."/>
            <person name="Lampietro C."/>
            <person name="Guiguen Y."/>
        </authorList>
    </citation>
    <scope>NUCLEOTIDE SEQUENCE [LARGE SCALE GENOMIC DNA]</scope>
    <source>
        <tissue evidence="3">Blood</tissue>
    </source>
</reference>